<dbReference type="GO" id="GO:0003700">
    <property type="term" value="F:DNA-binding transcription factor activity"/>
    <property type="evidence" value="ECO:0007669"/>
    <property type="project" value="InterPro"/>
</dbReference>
<evidence type="ECO:0000259" key="5">
    <source>
        <dbReference type="PROSITE" id="PS01124"/>
    </source>
</evidence>
<sequence length="378" mass="44595">MLNFYKQITAYFFVKLLLSFAVIFLAYHFMEVSIPLLPKEKSPYAWSLRAFSDQLLGGKSTVTFLGDSRSIYYRYQVNTAVKFPFAGARLTFEKLEDLSRYTAVSFTSQCDKYNVMTFHIHSFDAHITKDDDFYSYRFAEKDFTCEATKNQHIIDLKYLNVPVWWLKQNNIPVSDTHYRLDKTRALSFDNDHRGPLGIPLHTHIENLTLHYQDWRYIWLAIGLLTVTWLIFLIYWLKRYSRCLVSTVKMNIAENKPFIAYQQLSLEPHRDREKTELLRFMGLEFTNPEMSLEYTVKNLGLNRTKINNLLKEELGLTFTAYLNKLRLAEASKLISNRENRNISEIAFSVGFNNISYFNRLFKNEFGCTPKKFESISKDR</sequence>
<dbReference type="KEGG" id="sde:Sde_0180"/>
<dbReference type="SUPFAM" id="SSF46689">
    <property type="entry name" value="Homeodomain-like"/>
    <property type="match status" value="1"/>
</dbReference>
<dbReference type="PANTHER" id="PTHR43280">
    <property type="entry name" value="ARAC-FAMILY TRANSCRIPTIONAL REGULATOR"/>
    <property type="match status" value="1"/>
</dbReference>
<keyword evidence="1" id="KW-0805">Transcription regulation</keyword>
<accession>Q21PD5</accession>
<dbReference type="InterPro" id="IPR018062">
    <property type="entry name" value="HTH_AraC-typ_CS"/>
</dbReference>
<dbReference type="PROSITE" id="PS01124">
    <property type="entry name" value="HTH_ARAC_FAMILY_2"/>
    <property type="match status" value="1"/>
</dbReference>
<feature type="transmembrane region" description="Helical" evidence="4">
    <location>
        <begin position="12"/>
        <end position="30"/>
    </location>
</feature>
<proteinExistence type="predicted"/>
<dbReference type="PANTHER" id="PTHR43280:SF27">
    <property type="entry name" value="TRANSCRIPTIONAL REGULATOR MTLR"/>
    <property type="match status" value="1"/>
</dbReference>
<dbReference type="OrthoDB" id="345413at2"/>
<dbReference type="Gene3D" id="1.10.10.60">
    <property type="entry name" value="Homeodomain-like"/>
    <property type="match status" value="2"/>
</dbReference>
<dbReference type="EMBL" id="CP000282">
    <property type="protein sequence ID" value="ABD79444.1"/>
    <property type="molecule type" value="Genomic_DNA"/>
</dbReference>
<dbReference type="PRINTS" id="PR00032">
    <property type="entry name" value="HTHARAC"/>
</dbReference>
<dbReference type="InterPro" id="IPR020449">
    <property type="entry name" value="Tscrpt_reg_AraC-type_HTH"/>
</dbReference>
<protein>
    <submittedName>
        <fullName evidence="6">Transcriptional regulator, AraC family</fullName>
    </submittedName>
</protein>
<dbReference type="Proteomes" id="UP000001947">
    <property type="component" value="Chromosome"/>
</dbReference>
<keyword evidence="3" id="KW-0804">Transcription</keyword>
<dbReference type="InterPro" id="IPR009057">
    <property type="entry name" value="Homeodomain-like_sf"/>
</dbReference>
<dbReference type="AlphaFoldDB" id="Q21PD5"/>
<keyword evidence="4" id="KW-1133">Transmembrane helix</keyword>
<dbReference type="PROSITE" id="PS00041">
    <property type="entry name" value="HTH_ARAC_FAMILY_1"/>
    <property type="match status" value="1"/>
</dbReference>
<evidence type="ECO:0000256" key="2">
    <source>
        <dbReference type="ARBA" id="ARBA00023125"/>
    </source>
</evidence>
<dbReference type="RefSeq" id="WP_011466668.1">
    <property type="nucleotide sequence ID" value="NC_007912.1"/>
</dbReference>
<dbReference type="STRING" id="203122.Sde_0180"/>
<reference evidence="6 7" key="1">
    <citation type="journal article" date="2008" name="PLoS Genet.">
        <title>Complete genome sequence of the complex carbohydrate-degrading marine bacterium, Saccharophagus degradans strain 2-40 T.</title>
        <authorList>
            <person name="Weiner R.M."/>
            <person name="Taylor L.E.II."/>
            <person name="Henrissat B."/>
            <person name="Hauser L."/>
            <person name="Land M."/>
            <person name="Coutinho P.M."/>
            <person name="Rancurel C."/>
            <person name="Saunders E.H."/>
            <person name="Longmire A.G."/>
            <person name="Zhang H."/>
            <person name="Bayer E.A."/>
            <person name="Gilbert H.J."/>
            <person name="Larimer F."/>
            <person name="Zhulin I.B."/>
            <person name="Ekborg N.A."/>
            <person name="Lamed R."/>
            <person name="Richardson P.M."/>
            <person name="Borovok I."/>
            <person name="Hutcheson S."/>
        </authorList>
    </citation>
    <scope>NUCLEOTIDE SEQUENCE [LARGE SCALE GENOMIC DNA]</scope>
    <source>
        <strain evidence="7">2-40 / ATCC 43961 / DSM 17024</strain>
    </source>
</reference>
<keyword evidence="2" id="KW-0238">DNA-binding</keyword>
<evidence type="ECO:0000313" key="6">
    <source>
        <dbReference type="EMBL" id="ABD79444.1"/>
    </source>
</evidence>
<dbReference type="HOGENOM" id="CLU_679589_0_0_6"/>
<evidence type="ECO:0000256" key="3">
    <source>
        <dbReference type="ARBA" id="ARBA00023163"/>
    </source>
</evidence>
<keyword evidence="4" id="KW-0812">Transmembrane</keyword>
<name>Q21PD5_SACD2</name>
<dbReference type="eggNOG" id="COG2207">
    <property type="taxonomic scope" value="Bacteria"/>
</dbReference>
<dbReference type="InterPro" id="IPR018060">
    <property type="entry name" value="HTH_AraC"/>
</dbReference>
<keyword evidence="4" id="KW-0472">Membrane</keyword>
<feature type="domain" description="HTH araC/xylS-type" evidence="5">
    <location>
        <begin position="274"/>
        <end position="374"/>
    </location>
</feature>
<dbReference type="SMART" id="SM00342">
    <property type="entry name" value="HTH_ARAC"/>
    <property type="match status" value="1"/>
</dbReference>
<evidence type="ECO:0000256" key="4">
    <source>
        <dbReference type="SAM" id="Phobius"/>
    </source>
</evidence>
<organism evidence="6 7">
    <name type="scientific">Saccharophagus degradans (strain 2-40 / ATCC 43961 / DSM 17024)</name>
    <dbReference type="NCBI Taxonomy" id="203122"/>
    <lineage>
        <taxon>Bacteria</taxon>
        <taxon>Pseudomonadati</taxon>
        <taxon>Pseudomonadota</taxon>
        <taxon>Gammaproteobacteria</taxon>
        <taxon>Cellvibrionales</taxon>
        <taxon>Cellvibrionaceae</taxon>
        <taxon>Saccharophagus</taxon>
    </lineage>
</organism>
<dbReference type="Pfam" id="PF12833">
    <property type="entry name" value="HTH_18"/>
    <property type="match status" value="1"/>
</dbReference>
<gene>
    <name evidence="6" type="ordered locus">Sde_0180</name>
</gene>
<keyword evidence="7" id="KW-1185">Reference proteome</keyword>
<evidence type="ECO:0000256" key="1">
    <source>
        <dbReference type="ARBA" id="ARBA00023015"/>
    </source>
</evidence>
<evidence type="ECO:0000313" key="7">
    <source>
        <dbReference type="Proteomes" id="UP000001947"/>
    </source>
</evidence>
<feature type="transmembrane region" description="Helical" evidence="4">
    <location>
        <begin position="216"/>
        <end position="236"/>
    </location>
</feature>
<dbReference type="GO" id="GO:0043565">
    <property type="term" value="F:sequence-specific DNA binding"/>
    <property type="evidence" value="ECO:0007669"/>
    <property type="project" value="InterPro"/>
</dbReference>
<dbReference type="GeneID" id="98611888"/>